<dbReference type="GO" id="GO:0003697">
    <property type="term" value="F:single-stranded DNA binding"/>
    <property type="evidence" value="ECO:0007669"/>
    <property type="project" value="TreeGrafter"/>
</dbReference>
<evidence type="ECO:0000313" key="2">
    <source>
        <dbReference type="Proteomes" id="UP001153321"/>
    </source>
</evidence>
<dbReference type="GO" id="GO:0097196">
    <property type="term" value="C:Shu complex"/>
    <property type="evidence" value="ECO:0007669"/>
    <property type="project" value="TreeGrafter"/>
</dbReference>
<dbReference type="AlphaFoldDB" id="A0A9P0MYL2"/>
<proteinExistence type="predicted"/>
<dbReference type="GO" id="GO:0000724">
    <property type="term" value="P:double-strand break repair via homologous recombination"/>
    <property type="evidence" value="ECO:0007669"/>
    <property type="project" value="TreeGrafter"/>
</dbReference>
<evidence type="ECO:0000313" key="1">
    <source>
        <dbReference type="EMBL" id="CAH1638147.1"/>
    </source>
</evidence>
<accession>A0A9P0MYL2</accession>
<dbReference type="Proteomes" id="UP001153321">
    <property type="component" value="Chromosome 17"/>
</dbReference>
<gene>
    <name evidence="1" type="ORF">SPLIT_LOCUS3505</name>
</gene>
<dbReference type="EMBL" id="LR824548">
    <property type="protein sequence ID" value="CAH1638147.1"/>
    <property type="molecule type" value="Genomic_DNA"/>
</dbReference>
<organism evidence="1 2">
    <name type="scientific">Spodoptera littoralis</name>
    <name type="common">Egyptian cotton leafworm</name>
    <dbReference type="NCBI Taxonomy" id="7109"/>
    <lineage>
        <taxon>Eukaryota</taxon>
        <taxon>Metazoa</taxon>
        <taxon>Ecdysozoa</taxon>
        <taxon>Arthropoda</taxon>
        <taxon>Hexapoda</taxon>
        <taxon>Insecta</taxon>
        <taxon>Pterygota</taxon>
        <taxon>Neoptera</taxon>
        <taxon>Endopterygota</taxon>
        <taxon>Lepidoptera</taxon>
        <taxon>Glossata</taxon>
        <taxon>Ditrysia</taxon>
        <taxon>Noctuoidea</taxon>
        <taxon>Noctuidae</taxon>
        <taxon>Amphipyrinae</taxon>
        <taxon>Spodoptera</taxon>
    </lineage>
</organism>
<name>A0A9P0MYL2_SPOLI</name>
<protein>
    <submittedName>
        <fullName evidence="1">Uncharacterized protein</fullName>
    </submittedName>
</protein>
<dbReference type="PANTHER" id="PTHR28653">
    <property type="match status" value="1"/>
</dbReference>
<sequence>MEKVDCTFYFEDSSTNRKKLFEEALLHAKTGKVLYISSEELTELPELSQDLRSLNKYYMKMIIFMYVKSLDALIEIISSLHDWQNIPSVIILDDLSAYCDKTKLQNACGVVALLLDTTRCCSKLNNSCSLRIAVPRIVVGEDYCSILRDMYSCNESDTV</sequence>
<dbReference type="PANTHER" id="PTHR28653:SF1">
    <property type="entry name" value="ATPASE SWSAP1"/>
    <property type="match status" value="1"/>
</dbReference>
<reference evidence="1" key="1">
    <citation type="submission" date="2022-02" db="EMBL/GenBank/DDBJ databases">
        <authorList>
            <person name="King R."/>
        </authorList>
    </citation>
    <scope>NUCLEOTIDE SEQUENCE</scope>
</reference>
<keyword evidence="2" id="KW-1185">Reference proteome</keyword>